<name>A0AAN6X4Z9_9PEZI</name>
<evidence type="ECO:0000256" key="1">
    <source>
        <dbReference type="SAM" id="MobiDB-lite"/>
    </source>
</evidence>
<comment type="caution">
    <text evidence="2">The sequence shown here is derived from an EMBL/GenBank/DDBJ whole genome shotgun (WGS) entry which is preliminary data.</text>
</comment>
<proteinExistence type="predicted"/>
<dbReference type="Proteomes" id="UP001303160">
    <property type="component" value="Unassembled WGS sequence"/>
</dbReference>
<dbReference type="AlphaFoldDB" id="A0AAN6X4Z9"/>
<sequence length="191" mass="20090">APYGFPGGQRPRRAPPSAGASGGPATGARQRGVTEGAEATPPAPKVGLCGRLTVGQACYTATRGYLAVGEAFRGRPSRSGLLLGRLGGVFGRSALRSRLPTALWGIQKGKADAPSGEPRPLRQASCAARGPSPPAHVTRYLFRPVKRAVGLHPRRTIVTWLILPVVICLSQRLSHACLSISNYTAKLRMAH</sequence>
<accession>A0AAN6X4Z9</accession>
<organism evidence="2 3">
    <name type="scientific">Triangularia verruculosa</name>
    <dbReference type="NCBI Taxonomy" id="2587418"/>
    <lineage>
        <taxon>Eukaryota</taxon>
        <taxon>Fungi</taxon>
        <taxon>Dikarya</taxon>
        <taxon>Ascomycota</taxon>
        <taxon>Pezizomycotina</taxon>
        <taxon>Sordariomycetes</taxon>
        <taxon>Sordariomycetidae</taxon>
        <taxon>Sordariales</taxon>
        <taxon>Podosporaceae</taxon>
        <taxon>Triangularia</taxon>
    </lineage>
</organism>
<feature type="region of interest" description="Disordered" evidence="1">
    <location>
        <begin position="109"/>
        <end position="130"/>
    </location>
</feature>
<evidence type="ECO:0000313" key="2">
    <source>
        <dbReference type="EMBL" id="KAK4193979.1"/>
    </source>
</evidence>
<evidence type="ECO:0000313" key="3">
    <source>
        <dbReference type="Proteomes" id="UP001303160"/>
    </source>
</evidence>
<protein>
    <submittedName>
        <fullName evidence="2">Uncharacterized protein</fullName>
    </submittedName>
</protein>
<feature type="non-terminal residue" evidence="2">
    <location>
        <position position="1"/>
    </location>
</feature>
<reference evidence="2" key="2">
    <citation type="submission" date="2023-05" db="EMBL/GenBank/DDBJ databases">
        <authorList>
            <consortium name="Lawrence Berkeley National Laboratory"/>
            <person name="Steindorff A."/>
            <person name="Hensen N."/>
            <person name="Bonometti L."/>
            <person name="Westerberg I."/>
            <person name="Brannstrom I.O."/>
            <person name="Guillou S."/>
            <person name="Cros-Aarteil S."/>
            <person name="Calhoun S."/>
            <person name="Haridas S."/>
            <person name="Kuo A."/>
            <person name="Mondo S."/>
            <person name="Pangilinan J."/>
            <person name="Riley R."/>
            <person name="Labutti K."/>
            <person name="Andreopoulos B."/>
            <person name="Lipzen A."/>
            <person name="Chen C."/>
            <person name="Yanf M."/>
            <person name="Daum C."/>
            <person name="Ng V."/>
            <person name="Clum A."/>
            <person name="Ohm R."/>
            <person name="Martin F."/>
            <person name="Silar P."/>
            <person name="Natvig D."/>
            <person name="Lalanne C."/>
            <person name="Gautier V."/>
            <person name="Ament-Velasquez S.L."/>
            <person name="Kruys A."/>
            <person name="Hutchinson M.I."/>
            <person name="Powell A.J."/>
            <person name="Barry K."/>
            <person name="Miller A.N."/>
            <person name="Grigoriev I.V."/>
            <person name="Debuchy R."/>
            <person name="Gladieux P."/>
            <person name="Thoren M.H."/>
            <person name="Johannesson H."/>
        </authorList>
    </citation>
    <scope>NUCLEOTIDE SEQUENCE</scope>
    <source>
        <strain evidence="2">CBS 315.58</strain>
    </source>
</reference>
<feature type="region of interest" description="Disordered" evidence="1">
    <location>
        <begin position="1"/>
        <end position="46"/>
    </location>
</feature>
<keyword evidence="3" id="KW-1185">Reference proteome</keyword>
<gene>
    <name evidence="2" type="ORF">QBC40DRAFT_302520</name>
</gene>
<dbReference type="EMBL" id="MU864186">
    <property type="protein sequence ID" value="KAK4193979.1"/>
    <property type="molecule type" value="Genomic_DNA"/>
</dbReference>
<reference evidence="2" key="1">
    <citation type="journal article" date="2023" name="Mol. Phylogenet. Evol.">
        <title>Genome-scale phylogeny and comparative genomics of the fungal order Sordariales.</title>
        <authorList>
            <person name="Hensen N."/>
            <person name="Bonometti L."/>
            <person name="Westerberg I."/>
            <person name="Brannstrom I.O."/>
            <person name="Guillou S."/>
            <person name="Cros-Aarteil S."/>
            <person name="Calhoun S."/>
            <person name="Haridas S."/>
            <person name="Kuo A."/>
            <person name="Mondo S."/>
            <person name="Pangilinan J."/>
            <person name="Riley R."/>
            <person name="LaButti K."/>
            <person name="Andreopoulos B."/>
            <person name="Lipzen A."/>
            <person name="Chen C."/>
            <person name="Yan M."/>
            <person name="Daum C."/>
            <person name="Ng V."/>
            <person name="Clum A."/>
            <person name="Steindorff A."/>
            <person name="Ohm R.A."/>
            <person name="Martin F."/>
            <person name="Silar P."/>
            <person name="Natvig D.O."/>
            <person name="Lalanne C."/>
            <person name="Gautier V."/>
            <person name="Ament-Velasquez S.L."/>
            <person name="Kruys A."/>
            <person name="Hutchinson M.I."/>
            <person name="Powell A.J."/>
            <person name="Barry K."/>
            <person name="Miller A.N."/>
            <person name="Grigoriev I.V."/>
            <person name="Debuchy R."/>
            <person name="Gladieux P."/>
            <person name="Hiltunen Thoren M."/>
            <person name="Johannesson H."/>
        </authorList>
    </citation>
    <scope>NUCLEOTIDE SEQUENCE</scope>
    <source>
        <strain evidence="2">CBS 315.58</strain>
    </source>
</reference>